<feature type="transmembrane region" description="Helical" evidence="7">
    <location>
        <begin position="464"/>
        <end position="486"/>
    </location>
</feature>
<feature type="transmembrane region" description="Helical" evidence="7">
    <location>
        <begin position="184"/>
        <end position="206"/>
    </location>
</feature>
<feature type="transmembrane region" description="Helical" evidence="7">
    <location>
        <begin position="253"/>
        <end position="274"/>
    </location>
</feature>
<dbReference type="InterPro" id="IPR011701">
    <property type="entry name" value="MFS"/>
</dbReference>
<feature type="region of interest" description="Disordered" evidence="6">
    <location>
        <begin position="1"/>
        <end position="47"/>
    </location>
</feature>
<comment type="caution">
    <text evidence="8">The sequence shown here is derived from an EMBL/GenBank/DDBJ whole genome shotgun (WGS) entry which is preliminary data.</text>
</comment>
<sequence length="548" mass="56846">MSPSDRPDQPGRSDRPQYTSNHHLPPLGETPGPPPGPKPTRAQRMPRKLTVTRVAALRGRELAGLGVAKWHQAARADGAHESGLTALTYPVILNNAVDAALMVALANTLFFAATKGQDVGKVMLYLLVNIAPFAVIAPFMGPLIDRIQHGRRIALAVSFVVRVALAAVLIGNCAYHAATNTVDYNAFALYPCALGMMVMSKSFSVLKSAVTPRVLPPTIDLARVNSRLTLFGLVVGTGVGGGIATALEFGLGRVAHVPGAVIALMFFSILGVVASMRIPKWVENTSGEVPTKLTYTAQIRRTRPAPPGPLTTPATAPSGPRGALKGLRAPLGRNVVTGLWANVTVRFLTGFLTLFVAFYAKNGPSKDEHGLMQLAVLGAVGAAAGVGNFLGNAVGARLELGKPSRIATAAALAATVGVVTAAALHNLLFAAIATFVGSAASAIAKVCLDASIQDDLPDESRASAFGLSETALQLGWVFGAALGVLLPHDVLWIGFTTVAAVMVIGTAQTVLTYRGASLVPGLGGRRPVVPHTESTAPFTSTAVHHEGA</sequence>
<feature type="transmembrane region" description="Helical" evidence="7">
    <location>
        <begin position="371"/>
        <end position="394"/>
    </location>
</feature>
<dbReference type="InterPro" id="IPR036259">
    <property type="entry name" value="MFS_trans_sf"/>
</dbReference>
<keyword evidence="5 7" id="KW-0472">Membrane</keyword>
<dbReference type="PANTHER" id="PTHR23513">
    <property type="entry name" value="INTEGRAL MEMBRANE EFFLUX PROTEIN-RELATED"/>
    <property type="match status" value="1"/>
</dbReference>
<reference evidence="9" key="1">
    <citation type="journal article" date="2019" name="Int. J. Syst. Evol. Microbiol.">
        <title>The Global Catalogue of Microorganisms (GCM) 10K type strain sequencing project: providing services to taxonomists for standard genome sequencing and annotation.</title>
        <authorList>
            <consortium name="The Broad Institute Genomics Platform"/>
            <consortium name="The Broad Institute Genome Sequencing Center for Infectious Disease"/>
            <person name="Wu L."/>
            <person name="Ma J."/>
        </authorList>
    </citation>
    <scope>NUCLEOTIDE SEQUENCE [LARGE SCALE GENOMIC DNA]</scope>
    <source>
        <strain evidence="9">JCM 17688</strain>
    </source>
</reference>
<dbReference type="Pfam" id="PF07690">
    <property type="entry name" value="MFS_1"/>
    <property type="match status" value="1"/>
</dbReference>
<evidence type="ECO:0000313" key="9">
    <source>
        <dbReference type="Proteomes" id="UP001500635"/>
    </source>
</evidence>
<comment type="subcellular location">
    <subcellularLocation>
        <location evidence="1">Cell membrane</location>
        <topology evidence="1">Multi-pass membrane protein</topology>
    </subcellularLocation>
</comment>
<feature type="region of interest" description="Disordered" evidence="6">
    <location>
        <begin position="527"/>
        <end position="548"/>
    </location>
</feature>
<evidence type="ECO:0000256" key="1">
    <source>
        <dbReference type="ARBA" id="ARBA00004651"/>
    </source>
</evidence>
<gene>
    <name evidence="8" type="ORF">GCM10023147_49760</name>
</gene>
<dbReference type="Proteomes" id="UP001500635">
    <property type="component" value="Unassembled WGS sequence"/>
</dbReference>
<feature type="transmembrane region" description="Helical" evidence="7">
    <location>
        <begin position="227"/>
        <end position="247"/>
    </location>
</feature>
<organism evidence="8 9">
    <name type="scientific">Tsukamurella soli</name>
    <dbReference type="NCBI Taxonomy" id="644556"/>
    <lineage>
        <taxon>Bacteria</taxon>
        <taxon>Bacillati</taxon>
        <taxon>Actinomycetota</taxon>
        <taxon>Actinomycetes</taxon>
        <taxon>Mycobacteriales</taxon>
        <taxon>Tsukamurellaceae</taxon>
        <taxon>Tsukamurella</taxon>
    </lineage>
</organism>
<feature type="transmembrane region" description="Helical" evidence="7">
    <location>
        <begin position="122"/>
        <end position="141"/>
    </location>
</feature>
<evidence type="ECO:0000256" key="3">
    <source>
        <dbReference type="ARBA" id="ARBA00022692"/>
    </source>
</evidence>
<dbReference type="Gene3D" id="1.20.1250.20">
    <property type="entry name" value="MFS general substrate transporter like domains"/>
    <property type="match status" value="1"/>
</dbReference>
<feature type="compositionally biased region" description="Polar residues" evidence="6">
    <location>
        <begin position="532"/>
        <end position="542"/>
    </location>
</feature>
<feature type="region of interest" description="Disordered" evidence="6">
    <location>
        <begin position="300"/>
        <end position="322"/>
    </location>
</feature>
<keyword evidence="4 7" id="KW-1133">Transmembrane helix</keyword>
<accession>A0ABP8KGR1</accession>
<name>A0ABP8KGR1_9ACTN</name>
<evidence type="ECO:0000256" key="7">
    <source>
        <dbReference type="SAM" id="Phobius"/>
    </source>
</evidence>
<proteinExistence type="predicted"/>
<evidence type="ECO:0000256" key="2">
    <source>
        <dbReference type="ARBA" id="ARBA00022475"/>
    </source>
</evidence>
<evidence type="ECO:0000313" key="8">
    <source>
        <dbReference type="EMBL" id="GAA4406259.1"/>
    </source>
</evidence>
<feature type="transmembrane region" description="Helical" evidence="7">
    <location>
        <begin position="91"/>
        <end position="110"/>
    </location>
</feature>
<feature type="transmembrane region" description="Helical" evidence="7">
    <location>
        <begin position="153"/>
        <end position="178"/>
    </location>
</feature>
<feature type="transmembrane region" description="Helical" evidence="7">
    <location>
        <begin position="406"/>
        <end position="424"/>
    </location>
</feature>
<dbReference type="EMBL" id="BAABFR010000153">
    <property type="protein sequence ID" value="GAA4406259.1"/>
    <property type="molecule type" value="Genomic_DNA"/>
</dbReference>
<protein>
    <submittedName>
        <fullName evidence="8">MFS transporter</fullName>
    </submittedName>
</protein>
<keyword evidence="9" id="KW-1185">Reference proteome</keyword>
<feature type="compositionally biased region" description="Basic and acidic residues" evidence="6">
    <location>
        <begin position="1"/>
        <end position="15"/>
    </location>
</feature>
<feature type="transmembrane region" description="Helical" evidence="7">
    <location>
        <begin position="492"/>
        <end position="513"/>
    </location>
</feature>
<evidence type="ECO:0000256" key="4">
    <source>
        <dbReference type="ARBA" id="ARBA00022989"/>
    </source>
</evidence>
<feature type="transmembrane region" description="Helical" evidence="7">
    <location>
        <begin position="335"/>
        <end position="359"/>
    </location>
</feature>
<evidence type="ECO:0000256" key="6">
    <source>
        <dbReference type="SAM" id="MobiDB-lite"/>
    </source>
</evidence>
<keyword evidence="2" id="KW-1003">Cell membrane</keyword>
<feature type="compositionally biased region" description="Low complexity" evidence="6">
    <location>
        <begin position="311"/>
        <end position="320"/>
    </location>
</feature>
<evidence type="ECO:0000256" key="5">
    <source>
        <dbReference type="ARBA" id="ARBA00023136"/>
    </source>
</evidence>
<dbReference type="PANTHER" id="PTHR23513:SF18">
    <property type="entry name" value="INTEGRAL MEMBRANE PROTEIN"/>
    <property type="match status" value="1"/>
</dbReference>
<keyword evidence="3 7" id="KW-0812">Transmembrane</keyword>
<dbReference type="SUPFAM" id="SSF103473">
    <property type="entry name" value="MFS general substrate transporter"/>
    <property type="match status" value="1"/>
</dbReference>